<evidence type="ECO:0000313" key="3">
    <source>
        <dbReference type="Proteomes" id="UP001162131"/>
    </source>
</evidence>
<sequence length="491" mass="55751">MESITSYIPSILQMITDSITIQPLELDIITSYEFAEIRISSTVKECLLIGYERGFQIWDISNPSSPVQWISKRNFGISSIHSIASESDGLIALTSLYDTSEFPQDCIKIYSLMQKRISHTIQASDKILSIISNSIALCACLDSCSIDIFSISSFEKLYSIIPERCFSYSMRMVAGISNLYIAYSLKDQESATGSFTTKVSKTVQGIAQDGYSKLISYIDSPNSEANNLDGKVTIKNILNSQVITEFQAFNKQVSELRFSKSSHILVVSPIDGHSFHVYRINPPKSITETGKYQLIYKLIRGRTFAEISDISISKCEKWISVSTSRGTTHVYQINPQVKNLCYDHNVFTRIKYGSYLEPALNPKVKFLHTMKADDPTAPPKLELLSFSESGTLSKYSIEEPSKCLGSSVITRSVNFRDEEFRIKIEEEKIDRSESFIEINTWNDENFLPLRKVKKMTFIKSKNRYEETLIKRNSEFLCFDGKVEGEINERDT</sequence>
<feature type="domain" description="BCAS3 WD40" evidence="1">
    <location>
        <begin position="230"/>
        <end position="346"/>
    </location>
</feature>
<dbReference type="Gene3D" id="2.130.10.10">
    <property type="entry name" value="YVTN repeat-like/Quinoprotein amine dehydrogenase"/>
    <property type="match status" value="1"/>
</dbReference>
<dbReference type="EMBL" id="CAJZBQ010000018">
    <property type="protein sequence ID" value="CAG9317387.1"/>
    <property type="molecule type" value="Genomic_DNA"/>
</dbReference>
<organism evidence="2 3">
    <name type="scientific">Blepharisma stoltei</name>
    <dbReference type="NCBI Taxonomy" id="1481888"/>
    <lineage>
        <taxon>Eukaryota</taxon>
        <taxon>Sar</taxon>
        <taxon>Alveolata</taxon>
        <taxon>Ciliophora</taxon>
        <taxon>Postciliodesmatophora</taxon>
        <taxon>Heterotrichea</taxon>
        <taxon>Heterotrichida</taxon>
        <taxon>Blepharismidae</taxon>
        <taxon>Blepharisma</taxon>
    </lineage>
</organism>
<dbReference type="InterPro" id="IPR036322">
    <property type="entry name" value="WD40_repeat_dom_sf"/>
</dbReference>
<dbReference type="Proteomes" id="UP001162131">
    <property type="component" value="Unassembled WGS sequence"/>
</dbReference>
<gene>
    <name evidence="2" type="ORF">BSTOLATCC_MIC18638</name>
</gene>
<name>A0AAU9IUQ7_9CILI</name>
<keyword evidence="3" id="KW-1185">Reference proteome</keyword>
<dbReference type="AlphaFoldDB" id="A0AAU9IUQ7"/>
<comment type="caution">
    <text evidence="2">The sequence shown here is derived from an EMBL/GenBank/DDBJ whole genome shotgun (WGS) entry which is preliminary data.</text>
</comment>
<dbReference type="GO" id="GO:0005737">
    <property type="term" value="C:cytoplasm"/>
    <property type="evidence" value="ECO:0007669"/>
    <property type="project" value="TreeGrafter"/>
</dbReference>
<reference evidence="2" key="1">
    <citation type="submission" date="2021-09" db="EMBL/GenBank/DDBJ databases">
        <authorList>
            <consortium name="AG Swart"/>
            <person name="Singh M."/>
            <person name="Singh A."/>
            <person name="Seah K."/>
            <person name="Emmerich C."/>
        </authorList>
    </citation>
    <scope>NUCLEOTIDE SEQUENCE</scope>
    <source>
        <strain evidence="2">ATCC30299</strain>
    </source>
</reference>
<dbReference type="GO" id="GO:0006914">
    <property type="term" value="P:autophagy"/>
    <property type="evidence" value="ECO:0007669"/>
    <property type="project" value="InterPro"/>
</dbReference>
<dbReference type="PANTHER" id="PTHR13268">
    <property type="entry name" value="BREAST CARCINOMA AMPLIFIED SEQUENCE 3"/>
    <property type="match status" value="1"/>
</dbReference>
<dbReference type="InterPro" id="IPR045142">
    <property type="entry name" value="BCAS3-like"/>
</dbReference>
<dbReference type="PANTHER" id="PTHR13268:SF0">
    <property type="entry name" value="BCAS3 MICROTUBULE ASSOCIATED CELL MIGRATION FACTOR"/>
    <property type="match status" value="1"/>
</dbReference>
<dbReference type="SUPFAM" id="SSF50978">
    <property type="entry name" value="WD40 repeat-like"/>
    <property type="match status" value="1"/>
</dbReference>
<dbReference type="Pfam" id="PF21034">
    <property type="entry name" value="BCAS3_WD40"/>
    <property type="match status" value="1"/>
</dbReference>
<dbReference type="InterPro" id="IPR015943">
    <property type="entry name" value="WD40/YVTN_repeat-like_dom_sf"/>
</dbReference>
<proteinExistence type="predicted"/>
<dbReference type="InterPro" id="IPR048382">
    <property type="entry name" value="BCAS3_WD40"/>
</dbReference>
<evidence type="ECO:0000259" key="1">
    <source>
        <dbReference type="Pfam" id="PF21034"/>
    </source>
</evidence>
<dbReference type="GO" id="GO:0042594">
    <property type="term" value="P:response to starvation"/>
    <property type="evidence" value="ECO:0007669"/>
    <property type="project" value="TreeGrafter"/>
</dbReference>
<protein>
    <recommendedName>
        <fullName evidence="1">BCAS3 WD40 domain-containing protein</fullName>
    </recommendedName>
</protein>
<accession>A0AAU9IUQ7</accession>
<evidence type="ECO:0000313" key="2">
    <source>
        <dbReference type="EMBL" id="CAG9317387.1"/>
    </source>
</evidence>